<keyword evidence="5" id="KW-1185">Reference proteome</keyword>
<dbReference type="SMART" id="SM00343">
    <property type="entry name" value="ZnF_C2HC"/>
    <property type="match status" value="1"/>
</dbReference>
<sequence length="314" mass="37115">MEEPIDLPRSAWEDPLKWLKEYDRVANFNKWDDMMCLANVYFFLDGTARQWREYTVLHTRCIRTLPRGKSSDERRRKVSHLMKGVAEDIYQALLTREINDTASFIKWCNYIEDMKQKRVGRPRFERLPNVVPVASLTDETDLVSLIRTIVREEVHRLVNQTQESLDSDPQSLEEIVQDEVERVLAPVSTKPTETRLRPTYAAVTRKYRAPVQKFPPEPRKTDVWRTADNRPVCFHCGRPGHVMRYCRERKAVFDNSRNRRRNFDDVGTEEEIRRPNSSRRFTPSPTRPIPNTCYRSPSPYRRSSQSPGRRSEEN</sequence>
<keyword evidence="1" id="KW-0862">Zinc</keyword>
<evidence type="ECO:0000259" key="3">
    <source>
        <dbReference type="PROSITE" id="PS50158"/>
    </source>
</evidence>
<dbReference type="InterPro" id="IPR036875">
    <property type="entry name" value="Znf_CCHC_sf"/>
</dbReference>
<dbReference type="SUPFAM" id="SSF57756">
    <property type="entry name" value="Retrovirus zinc finger-like domains"/>
    <property type="match status" value="1"/>
</dbReference>
<evidence type="ECO:0000256" key="1">
    <source>
        <dbReference type="PROSITE-ProRule" id="PRU00047"/>
    </source>
</evidence>
<protein>
    <submittedName>
        <fullName evidence="4">CCHC-type domain-containing protein</fullName>
    </submittedName>
</protein>
<evidence type="ECO:0000313" key="5">
    <source>
        <dbReference type="Proteomes" id="UP000887159"/>
    </source>
</evidence>
<dbReference type="AlphaFoldDB" id="A0A8X6RBY7"/>
<feature type="domain" description="CCHC-type" evidence="3">
    <location>
        <begin position="233"/>
        <end position="248"/>
    </location>
</feature>
<dbReference type="Gene3D" id="4.10.60.10">
    <property type="entry name" value="Zinc finger, CCHC-type"/>
    <property type="match status" value="1"/>
</dbReference>
<dbReference type="GO" id="GO:0008270">
    <property type="term" value="F:zinc ion binding"/>
    <property type="evidence" value="ECO:0007669"/>
    <property type="project" value="UniProtKB-KW"/>
</dbReference>
<organism evidence="4 5">
    <name type="scientific">Trichonephila clavipes</name>
    <name type="common">Golden silk orbweaver</name>
    <name type="synonym">Nephila clavipes</name>
    <dbReference type="NCBI Taxonomy" id="2585209"/>
    <lineage>
        <taxon>Eukaryota</taxon>
        <taxon>Metazoa</taxon>
        <taxon>Ecdysozoa</taxon>
        <taxon>Arthropoda</taxon>
        <taxon>Chelicerata</taxon>
        <taxon>Arachnida</taxon>
        <taxon>Araneae</taxon>
        <taxon>Araneomorphae</taxon>
        <taxon>Entelegynae</taxon>
        <taxon>Araneoidea</taxon>
        <taxon>Nephilidae</taxon>
        <taxon>Trichonephila</taxon>
    </lineage>
</organism>
<comment type="caution">
    <text evidence="4">The sequence shown here is derived from an EMBL/GenBank/DDBJ whole genome shotgun (WGS) entry which is preliminary data.</text>
</comment>
<dbReference type="GO" id="GO:0003676">
    <property type="term" value="F:nucleic acid binding"/>
    <property type="evidence" value="ECO:0007669"/>
    <property type="project" value="InterPro"/>
</dbReference>
<dbReference type="InterPro" id="IPR001878">
    <property type="entry name" value="Znf_CCHC"/>
</dbReference>
<keyword evidence="1" id="KW-0863">Zinc-finger</keyword>
<name>A0A8X6RBY7_TRICX</name>
<reference evidence="4" key="1">
    <citation type="submission" date="2020-08" db="EMBL/GenBank/DDBJ databases">
        <title>Multicomponent nature underlies the extraordinary mechanical properties of spider dragline silk.</title>
        <authorList>
            <person name="Kono N."/>
            <person name="Nakamura H."/>
            <person name="Mori M."/>
            <person name="Yoshida Y."/>
            <person name="Ohtoshi R."/>
            <person name="Malay A.D."/>
            <person name="Moran D.A.P."/>
            <person name="Tomita M."/>
            <person name="Numata K."/>
            <person name="Arakawa K."/>
        </authorList>
    </citation>
    <scope>NUCLEOTIDE SEQUENCE</scope>
</reference>
<feature type="compositionally biased region" description="Low complexity" evidence="2">
    <location>
        <begin position="295"/>
        <end position="308"/>
    </location>
</feature>
<dbReference type="EMBL" id="BMAU01021078">
    <property type="protein sequence ID" value="GFX89809.1"/>
    <property type="molecule type" value="Genomic_DNA"/>
</dbReference>
<evidence type="ECO:0000313" key="4">
    <source>
        <dbReference type="EMBL" id="GFX89809.1"/>
    </source>
</evidence>
<proteinExistence type="predicted"/>
<gene>
    <name evidence="4" type="primary">AVEN_51490_1</name>
    <name evidence="4" type="ORF">TNCV_2246091</name>
</gene>
<keyword evidence="1" id="KW-0479">Metal-binding</keyword>
<accession>A0A8X6RBY7</accession>
<dbReference type="Proteomes" id="UP000887159">
    <property type="component" value="Unassembled WGS sequence"/>
</dbReference>
<dbReference type="PROSITE" id="PS50158">
    <property type="entry name" value="ZF_CCHC"/>
    <property type="match status" value="1"/>
</dbReference>
<evidence type="ECO:0000256" key="2">
    <source>
        <dbReference type="SAM" id="MobiDB-lite"/>
    </source>
</evidence>
<feature type="region of interest" description="Disordered" evidence="2">
    <location>
        <begin position="264"/>
        <end position="314"/>
    </location>
</feature>